<dbReference type="Proteomes" id="UP000252139">
    <property type="component" value="Unassembled WGS sequence"/>
</dbReference>
<sequence>MKLRRPFLWIDVKHVMDIHLSVEKELCSRVPFRKYLIISNRIPIEETSTKRAKGRAHAQFIIEYRELINRHLVDYLRITNYQRPDFVYAQRSAIIESTNIYTAYANSVHLRFGQHPRRVVNALLNTQQRIVDLRRVLSTQGMDDDEIKHRI</sequence>
<keyword evidence="2" id="KW-1185">Reference proteome</keyword>
<dbReference type="OrthoDB" id="2207354at2759"/>
<proteinExistence type="predicted"/>
<dbReference type="EMBL" id="PJQL01003063">
    <property type="protein sequence ID" value="RCH82311.1"/>
    <property type="molecule type" value="Genomic_DNA"/>
</dbReference>
<gene>
    <name evidence="1" type="ORF">CU097_006834</name>
</gene>
<organism evidence="1 2">
    <name type="scientific">Rhizopus azygosporus</name>
    <name type="common">Rhizopus microsporus var. azygosporus</name>
    <dbReference type="NCBI Taxonomy" id="86630"/>
    <lineage>
        <taxon>Eukaryota</taxon>
        <taxon>Fungi</taxon>
        <taxon>Fungi incertae sedis</taxon>
        <taxon>Mucoromycota</taxon>
        <taxon>Mucoromycotina</taxon>
        <taxon>Mucoromycetes</taxon>
        <taxon>Mucorales</taxon>
        <taxon>Mucorineae</taxon>
        <taxon>Rhizopodaceae</taxon>
        <taxon>Rhizopus</taxon>
    </lineage>
</organism>
<name>A0A367IXV0_RHIAZ</name>
<comment type="caution">
    <text evidence="1">The sequence shown here is derived from an EMBL/GenBank/DDBJ whole genome shotgun (WGS) entry which is preliminary data.</text>
</comment>
<evidence type="ECO:0000313" key="2">
    <source>
        <dbReference type="Proteomes" id="UP000252139"/>
    </source>
</evidence>
<accession>A0A367IXV0</accession>
<feature type="non-terminal residue" evidence="1">
    <location>
        <position position="151"/>
    </location>
</feature>
<protein>
    <submittedName>
        <fullName evidence="1">Uncharacterized protein</fullName>
    </submittedName>
</protein>
<evidence type="ECO:0000313" key="1">
    <source>
        <dbReference type="EMBL" id="RCH82311.1"/>
    </source>
</evidence>
<reference evidence="1 2" key="1">
    <citation type="journal article" date="2018" name="G3 (Bethesda)">
        <title>Phylogenetic and Phylogenomic Definition of Rhizopus Species.</title>
        <authorList>
            <person name="Gryganskyi A.P."/>
            <person name="Golan J."/>
            <person name="Dolatabadi S."/>
            <person name="Mondo S."/>
            <person name="Robb S."/>
            <person name="Idnurm A."/>
            <person name="Muszewska A."/>
            <person name="Steczkiewicz K."/>
            <person name="Masonjones S."/>
            <person name="Liao H.L."/>
            <person name="Gajdeczka M.T."/>
            <person name="Anike F."/>
            <person name="Vuek A."/>
            <person name="Anishchenko I.M."/>
            <person name="Voigt K."/>
            <person name="de Hoog G.S."/>
            <person name="Smith M.E."/>
            <person name="Heitman J."/>
            <person name="Vilgalys R."/>
            <person name="Stajich J.E."/>
        </authorList>
    </citation>
    <scope>NUCLEOTIDE SEQUENCE [LARGE SCALE GENOMIC DNA]</scope>
    <source>
        <strain evidence="1 2">CBS 357.93</strain>
    </source>
</reference>
<dbReference type="AlphaFoldDB" id="A0A367IXV0"/>